<gene>
    <name evidence="13" type="ORF">UY3_13457</name>
</gene>
<keyword evidence="5" id="KW-0479">Metal-binding</keyword>
<keyword evidence="8" id="KW-0067">ATP-binding</keyword>
<evidence type="ECO:0000313" key="14">
    <source>
        <dbReference type="Proteomes" id="UP000031443"/>
    </source>
</evidence>
<evidence type="ECO:0000256" key="10">
    <source>
        <dbReference type="SAM" id="MobiDB-lite"/>
    </source>
</evidence>
<reference evidence="14" key="1">
    <citation type="journal article" date="2013" name="Nat. Genet.">
        <title>The draft genomes of soft-shell turtle and green sea turtle yield insights into the development and evolution of the turtle-specific body plan.</title>
        <authorList>
            <person name="Wang Z."/>
            <person name="Pascual-Anaya J."/>
            <person name="Zadissa A."/>
            <person name="Li W."/>
            <person name="Niimura Y."/>
            <person name="Huang Z."/>
            <person name="Li C."/>
            <person name="White S."/>
            <person name="Xiong Z."/>
            <person name="Fang D."/>
            <person name="Wang B."/>
            <person name="Ming Y."/>
            <person name="Chen Y."/>
            <person name="Zheng Y."/>
            <person name="Kuraku S."/>
            <person name="Pignatelli M."/>
            <person name="Herrero J."/>
            <person name="Beal K."/>
            <person name="Nozawa M."/>
            <person name="Li Q."/>
            <person name="Wang J."/>
            <person name="Zhang H."/>
            <person name="Yu L."/>
            <person name="Shigenobu S."/>
            <person name="Wang J."/>
            <person name="Liu J."/>
            <person name="Flicek P."/>
            <person name="Searle S."/>
            <person name="Wang J."/>
            <person name="Kuratani S."/>
            <person name="Yin Y."/>
            <person name="Aken B."/>
            <person name="Zhang G."/>
            <person name="Irie N."/>
        </authorList>
    </citation>
    <scope>NUCLEOTIDE SEQUENCE [LARGE SCALE GENOMIC DNA]</scope>
</reference>
<keyword evidence="2" id="KW-0723">Serine/threonine-protein kinase</keyword>
<keyword evidence="6" id="KW-0547">Nucleotide-binding</keyword>
<name>M7AXC8_CHEMY</name>
<dbReference type="PROSITE" id="PS50011">
    <property type="entry name" value="PROTEIN_KINASE_DOM"/>
    <property type="match status" value="1"/>
</dbReference>
<dbReference type="GO" id="GO:0046872">
    <property type="term" value="F:metal ion binding"/>
    <property type="evidence" value="ECO:0007669"/>
    <property type="project" value="UniProtKB-KW"/>
</dbReference>
<evidence type="ECO:0000256" key="9">
    <source>
        <dbReference type="ARBA" id="ARBA00022842"/>
    </source>
</evidence>
<keyword evidence="14" id="KW-1185">Reference proteome</keyword>
<dbReference type="InterPro" id="IPR011009">
    <property type="entry name" value="Kinase-like_dom_sf"/>
</dbReference>
<keyword evidence="7 13" id="KW-0418">Kinase</keyword>
<dbReference type="Proteomes" id="UP000031443">
    <property type="component" value="Unassembled WGS sequence"/>
</dbReference>
<dbReference type="SMART" id="SM00666">
    <property type="entry name" value="PB1"/>
    <property type="match status" value="1"/>
</dbReference>
<feature type="region of interest" description="Disordered" evidence="10">
    <location>
        <begin position="167"/>
        <end position="195"/>
    </location>
</feature>
<proteinExistence type="predicted"/>
<dbReference type="SUPFAM" id="SSF54277">
    <property type="entry name" value="CAD &amp; PB1 domains"/>
    <property type="match status" value="1"/>
</dbReference>
<dbReference type="SMART" id="SM00220">
    <property type="entry name" value="S_TKc"/>
    <property type="match status" value="1"/>
</dbReference>
<dbReference type="GO" id="GO:0005524">
    <property type="term" value="F:ATP binding"/>
    <property type="evidence" value="ECO:0007669"/>
    <property type="project" value="UniProtKB-KW"/>
</dbReference>
<feature type="domain" description="Protein kinase" evidence="11">
    <location>
        <begin position="317"/>
        <end position="577"/>
    </location>
</feature>
<dbReference type="Gene3D" id="3.10.20.90">
    <property type="entry name" value="Phosphatidylinositol 3-kinase Catalytic Subunit, Chain A, domain 1"/>
    <property type="match status" value="1"/>
</dbReference>
<dbReference type="STRING" id="8469.M7AXC8"/>
<dbReference type="GO" id="GO:0004674">
    <property type="term" value="F:protein serine/threonine kinase activity"/>
    <property type="evidence" value="ECO:0007669"/>
    <property type="project" value="UniProtKB-KW"/>
</dbReference>
<dbReference type="InterPro" id="IPR000270">
    <property type="entry name" value="PB1_dom"/>
</dbReference>
<dbReference type="Pfam" id="PF00069">
    <property type="entry name" value="Pkinase"/>
    <property type="match status" value="1"/>
</dbReference>
<dbReference type="PANTHER" id="PTHR11584">
    <property type="entry name" value="SERINE/THREONINE PROTEIN KINASE"/>
    <property type="match status" value="1"/>
</dbReference>
<dbReference type="PANTHER" id="PTHR11584:SF369">
    <property type="entry name" value="MITOGEN-ACTIVATED PROTEIN KINASE KINASE KINASE 19-RELATED"/>
    <property type="match status" value="1"/>
</dbReference>
<feature type="compositionally biased region" description="Polar residues" evidence="10">
    <location>
        <begin position="167"/>
        <end position="177"/>
    </location>
</feature>
<dbReference type="AlphaFoldDB" id="M7AXC8"/>
<dbReference type="EMBL" id="KB556236">
    <property type="protein sequence ID" value="EMP29414.1"/>
    <property type="molecule type" value="Genomic_DNA"/>
</dbReference>
<dbReference type="Pfam" id="PF00564">
    <property type="entry name" value="PB1"/>
    <property type="match status" value="1"/>
</dbReference>
<evidence type="ECO:0000313" key="13">
    <source>
        <dbReference type="EMBL" id="EMP29414.1"/>
    </source>
</evidence>
<dbReference type="CDD" id="cd06653">
    <property type="entry name" value="STKc_MEKK3_like_u1"/>
    <property type="match status" value="1"/>
</dbReference>
<dbReference type="CDD" id="cd06405">
    <property type="entry name" value="PB1_Mekk2_3"/>
    <property type="match status" value="1"/>
</dbReference>
<evidence type="ECO:0000256" key="6">
    <source>
        <dbReference type="ARBA" id="ARBA00022741"/>
    </source>
</evidence>
<dbReference type="FunFam" id="3.10.20.90:FF:000026">
    <property type="entry name" value="Mitogen-activated protein kinase kinase kinase 3 isoform 2"/>
    <property type="match status" value="1"/>
</dbReference>
<dbReference type="InterPro" id="IPR000719">
    <property type="entry name" value="Prot_kinase_dom"/>
</dbReference>
<protein>
    <submittedName>
        <fullName evidence="13">Mitogen-activated protein kinase kinase kinase 3</fullName>
    </submittedName>
</protein>
<dbReference type="FunFam" id="1.10.510.10:FF:000071">
    <property type="entry name" value="Mitogen-activated protein kinase kinase kinase 3 isoform 2"/>
    <property type="match status" value="1"/>
</dbReference>
<dbReference type="PROSITE" id="PS51745">
    <property type="entry name" value="PB1"/>
    <property type="match status" value="1"/>
</dbReference>
<dbReference type="InterPro" id="IPR034879">
    <property type="entry name" value="PB1_MEKK2/3"/>
</dbReference>
<evidence type="ECO:0000259" key="12">
    <source>
        <dbReference type="PROSITE" id="PS51745"/>
    </source>
</evidence>
<evidence type="ECO:0000256" key="8">
    <source>
        <dbReference type="ARBA" id="ARBA00022840"/>
    </source>
</evidence>
<evidence type="ECO:0000259" key="11">
    <source>
        <dbReference type="PROSITE" id="PS50011"/>
    </source>
</evidence>
<organism evidence="13 14">
    <name type="scientific">Chelonia mydas</name>
    <name type="common">Green sea-turtle</name>
    <name type="synonym">Chelonia agassizi</name>
    <dbReference type="NCBI Taxonomy" id="8469"/>
    <lineage>
        <taxon>Eukaryota</taxon>
        <taxon>Metazoa</taxon>
        <taxon>Chordata</taxon>
        <taxon>Craniata</taxon>
        <taxon>Vertebrata</taxon>
        <taxon>Euteleostomi</taxon>
        <taxon>Archelosauria</taxon>
        <taxon>Testudinata</taxon>
        <taxon>Testudines</taxon>
        <taxon>Cryptodira</taxon>
        <taxon>Durocryptodira</taxon>
        <taxon>Americhelydia</taxon>
        <taxon>Chelonioidea</taxon>
        <taxon>Cheloniidae</taxon>
        <taxon>Chelonia</taxon>
    </lineage>
</organism>
<comment type="cofactor">
    <cofactor evidence="1">
        <name>Mg(2+)</name>
        <dbReference type="ChEBI" id="CHEBI:18420"/>
    </cofactor>
</comment>
<dbReference type="Gene3D" id="1.10.510.10">
    <property type="entry name" value="Transferase(Phosphotransferase) domain 1"/>
    <property type="match status" value="1"/>
</dbReference>
<evidence type="ECO:0000256" key="5">
    <source>
        <dbReference type="ARBA" id="ARBA00022723"/>
    </source>
</evidence>
<keyword evidence="9" id="KW-0460">Magnesium</keyword>
<sequence>MLHSSSSFADEEEALNSIMKDLAALGKCGGLLDSNRNKTSIHSNKQQRNARIKFEYDGEKRILQFPRPVKFKEVLQKVMDAFGQMMDLHYANNELLIPLKSQEDLDRAVEHLDLSPSLKSLRVFVKAPRKANFLQPNNSKQHEMRISKSMGDIMGSLYKDAERTRKYSTGSLHTGRSSPPPGSVPEEQQQIARQGSYTSINSEGEFIPETMDQNMLEPFISPDESLSGSCQSLDRSIDSKAIETGRRTFPRSYVPQENRFQLVPSSRTKSFNGDSKLLTLQYEEHRTKWWIDCDKGLKVFSTSPSKSRNSLQAPVNWRLGKLLGRGAFGEVYLCYDADTGRELSVKQVPFDPDSQETSKEVNALECEIQLLKTLRHDRIVQYYGCLRDPEERKLSIFVEYMPGGSIKDQLKAYGALTENVTRKYTRQILQGVFYLHSNMIVHRDIKGANILRDSAGNVKLGDFGASKRIQTICMSGTGIKSVTGTPYWMSPEVISGEGYGRKADVWSVGCTVVEMLTEKPPWAEFEAMAAIFKIATQPTKPQLPDGVSDSCRNFLKQIFVEEKRRPTAEDLLRHPFMNCSL</sequence>
<accession>M7AXC8</accession>
<feature type="domain" description="PB1" evidence="12">
    <location>
        <begin position="49"/>
        <end position="128"/>
    </location>
</feature>
<evidence type="ECO:0000256" key="4">
    <source>
        <dbReference type="ARBA" id="ARBA00022679"/>
    </source>
</evidence>
<keyword evidence="4" id="KW-0808">Transferase</keyword>
<evidence type="ECO:0000256" key="7">
    <source>
        <dbReference type="ARBA" id="ARBA00022777"/>
    </source>
</evidence>
<dbReference type="eggNOG" id="KOG0198">
    <property type="taxonomic scope" value="Eukaryota"/>
</dbReference>
<evidence type="ECO:0000256" key="1">
    <source>
        <dbReference type="ARBA" id="ARBA00001946"/>
    </source>
</evidence>
<keyword evidence="3" id="KW-0597">Phosphoprotein</keyword>
<evidence type="ECO:0000256" key="3">
    <source>
        <dbReference type="ARBA" id="ARBA00022553"/>
    </source>
</evidence>
<dbReference type="SUPFAM" id="SSF56112">
    <property type="entry name" value="Protein kinase-like (PK-like)"/>
    <property type="match status" value="1"/>
</dbReference>
<dbReference type="InterPro" id="IPR053793">
    <property type="entry name" value="PB1-like"/>
</dbReference>
<feature type="compositionally biased region" description="Polar residues" evidence="10">
    <location>
        <begin position="186"/>
        <end position="195"/>
    </location>
</feature>
<evidence type="ECO:0000256" key="2">
    <source>
        <dbReference type="ARBA" id="ARBA00022527"/>
    </source>
</evidence>